<keyword evidence="10" id="KW-1185">Reference proteome</keyword>
<comment type="similarity">
    <text evidence="2">Belongs to the resistance-nodulation-cell division (RND) (TC 2.A.6) family.</text>
</comment>
<feature type="transmembrane region" description="Helical" evidence="8">
    <location>
        <begin position="974"/>
        <end position="990"/>
    </location>
</feature>
<evidence type="ECO:0000256" key="6">
    <source>
        <dbReference type="ARBA" id="ARBA00022989"/>
    </source>
</evidence>
<feature type="transmembrane region" description="Helical" evidence="8">
    <location>
        <begin position="864"/>
        <end position="883"/>
    </location>
</feature>
<feature type="transmembrane region" description="Helical" evidence="8">
    <location>
        <begin position="916"/>
        <end position="940"/>
    </location>
</feature>
<feature type="transmembrane region" description="Helical" evidence="8">
    <location>
        <begin position="479"/>
        <end position="497"/>
    </location>
</feature>
<keyword evidence="5 8" id="KW-0812">Transmembrane</keyword>
<keyword evidence="7 8" id="KW-0472">Membrane</keyword>
<feature type="transmembrane region" description="Helical" evidence="8">
    <location>
        <begin position="390"/>
        <end position="411"/>
    </location>
</feature>
<comment type="subcellular location">
    <subcellularLocation>
        <location evidence="1">Cell membrane</location>
        <topology evidence="1">Multi-pass membrane protein</topology>
    </subcellularLocation>
</comment>
<evidence type="ECO:0000256" key="3">
    <source>
        <dbReference type="ARBA" id="ARBA00022448"/>
    </source>
</evidence>
<dbReference type="Proteomes" id="UP001250932">
    <property type="component" value="Unassembled WGS sequence"/>
</dbReference>
<dbReference type="SUPFAM" id="SSF82693">
    <property type="entry name" value="Multidrug efflux transporter AcrB pore domain, PN1, PN2, PC1 and PC2 subdomains"/>
    <property type="match status" value="2"/>
</dbReference>
<protein>
    <submittedName>
        <fullName evidence="9">CusA/CzcA family heavy metal efflux RND transporter</fullName>
    </submittedName>
</protein>
<dbReference type="InterPro" id="IPR001036">
    <property type="entry name" value="Acrflvin-R"/>
</dbReference>
<feature type="transmembrane region" description="Helical" evidence="8">
    <location>
        <begin position="363"/>
        <end position="384"/>
    </location>
</feature>
<accession>A0ABU3K2T0</accession>
<evidence type="ECO:0000256" key="8">
    <source>
        <dbReference type="SAM" id="Phobius"/>
    </source>
</evidence>
<dbReference type="PANTHER" id="PTHR32063">
    <property type="match status" value="1"/>
</dbReference>
<evidence type="ECO:0000256" key="2">
    <source>
        <dbReference type="ARBA" id="ARBA00010942"/>
    </source>
</evidence>
<gene>
    <name evidence="9" type="ORF">PPG34_00050</name>
</gene>
<keyword evidence="4" id="KW-1003">Cell membrane</keyword>
<dbReference type="EMBL" id="JAQOUE010000001">
    <property type="protein sequence ID" value="MDT7040720.1"/>
    <property type="molecule type" value="Genomic_DNA"/>
</dbReference>
<feature type="transmembrane region" description="Helical" evidence="8">
    <location>
        <begin position="1002"/>
        <end position="1028"/>
    </location>
</feature>
<sequence>MIEKIIGASARNGFLIGLMVVFLTAWGIWAIKNTPLDALPDLSDVQVIIFTEWPGRAPQLVEDQITYPIVTTMLGAPKVQVVRGFSFFGLSFIYVIFEDGTDMYWARSRILEYMNEALKALPEGVLPTLGPDATGVGWGYEYAVIDKTGKHDLSELRTLQDWYIRYWLKAVPGVSDVASVGGYVKQYQVNIDPNAILAYNLPLDSIVSAIRMSNNDVGGRVVEFTGREYMVWGRGYVQSVADLEQVAVGTNAKGTPILLKDVGRIELGPDIRRGLVELDGEGEVAGGIVVIRFGEDTLGVIERVKAKIQEMTPSLPEGVEIVSTYDRSELILRSIDTLKEKLIEESIIVSLITIVFLLHFRSALVAILTLPLAILMSITAMYYLGISSNVMSLGGIAIAIGAMVDGPIVMIENAHKKLQHGGPGGDRVSLIIEAAKEVGKPLFFSLLIITVSFLPVFTLEAQEGRLFQPLAYTKTFSMGFAALLSITLVPLLMVLLIRGKIVSEERNPIARFLIAIYKPVAHLVFRFRKTTLLLAVLGLVATGPTFLKLGSEFMPPLYEGTLLYMPVTLPGASITEMQRILQVSDRIIKQFPEVSQVFGKAGRARTATDPAPLEMMETVINLKPEDQWRPGMTINRLENELDKALQIPGVINAWTMPIKGRLDMLSTGIRTPLGIKIFGTDLETIQTIGGDIENVLRDVPGTRNIFAERTAGGYYVYFKVNREEIARYGLMVGDVERVIESAIGGTNISTTIEGRERFPINLRYSRGFRNTLEDLKRVLVSTPNGQQIPITQLAEVSLISGPTVVKSEGSMLVGYVYVDIAGRDLGGYVDEAKKIVAQQVQLPKGYYLGWSGQYEYMQRAAARLMYVVPLTLLIVFLLLYLNFRSIARSLIVLLSVPFAAIGAIWSLYLLEYDLSVAVWVGIIALVGVAAEIGIIMIAYLDQTYASWTAEGRLTDMKDLVDAVIEGSTKRVRPILMTVGSTIAGLLPIMWTHGSGADVTKRIAAPMIGGMVTTLLLTLLVLPAIYIIWRGWELRKKAAMPGLEEHPIPEHHEP</sequence>
<dbReference type="SUPFAM" id="SSF82866">
    <property type="entry name" value="Multidrug efflux transporter AcrB transmembrane domain"/>
    <property type="match status" value="2"/>
</dbReference>
<feature type="transmembrane region" description="Helical" evidence="8">
    <location>
        <begin position="80"/>
        <end position="97"/>
    </location>
</feature>
<feature type="transmembrane region" description="Helical" evidence="8">
    <location>
        <begin position="890"/>
        <end position="910"/>
    </location>
</feature>
<comment type="caution">
    <text evidence="9">The sequence shown here is derived from an EMBL/GenBank/DDBJ whole genome shotgun (WGS) entry which is preliminary data.</text>
</comment>
<feature type="transmembrane region" description="Helical" evidence="8">
    <location>
        <begin position="12"/>
        <end position="31"/>
    </location>
</feature>
<keyword evidence="3" id="KW-0813">Transport</keyword>
<evidence type="ECO:0000256" key="5">
    <source>
        <dbReference type="ARBA" id="ARBA00022692"/>
    </source>
</evidence>
<dbReference type="Gene3D" id="3.30.2090.10">
    <property type="entry name" value="Multidrug efflux transporter AcrB TolC docking domain, DN and DC subdomains"/>
    <property type="match status" value="2"/>
</dbReference>
<dbReference type="InterPro" id="IPR004763">
    <property type="entry name" value="CusA-like"/>
</dbReference>
<dbReference type="PANTHER" id="PTHR32063:SF19">
    <property type="entry name" value="CATION EFFLUX SYSTEM PROTEIN CUSA"/>
    <property type="match status" value="1"/>
</dbReference>
<dbReference type="Gene3D" id="3.30.70.1430">
    <property type="entry name" value="Multidrug efflux transporter AcrB pore domain"/>
    <property type="match status" value="2"/>
</dbReference>
<evidence type="ECO:0000313" key="9">
    <source>
        <dbReference type="EMBL" id="MDT7040720.1"/>
    </source>
</evidence>
<dbReference type="SUPFAM" id="SSF82714">
    <property type="entry name" value="Multidrug efflux transporter AcrB TolC docking domain, DN and DC subdomains"/>
    <property type="match status" value="2"/>
</dbReference>
<feature type="transmembrane region" description="Helical" evidence="8">
    <location>
        <begin position="531"/>
        <end position="550"/>
    </location>
</feature>
<dbReference type="Gene3D" id="3.30.70.1320">
    <property type="entry name" value="Multidrug efflux transporter AcrB pore domain like"/>
    <property type="match status" value="1"/>
</dbReference>
<dbReference type="Pfam" id="PF00873">
    <property type="entry name" value="ACR_tran"/>
    <property type="match status" value="1"/>
</dbReference>
<dbReference type="PRINTS" id="PR00702">
    <property type="entry name" value="ACRIFLAVINRP"/>
</dbReference>
<dbReference type="NCBIfam" id="TIGR00914">
    <property type="entry name" value="2A0601"/>
    <property type="match status" value="1"/>
</dbReference>
<evidence type="ECO:0000256" key="1">
    <source>
        <dbReference type="ARBA" id="ARBA00004651"/>
    </source>
</evidence>
<evidence type="ECO:0000313" key="10">
    <source>
        <dbReference type="Proteomes" id="UP001250932"/>
    </source>
</evidence>
<organism evidence="9 10">
    <name type="scientific">Candidatus Nitronereus thalassa</name>
    <dbReference type="NCBI Taxonomy" id="3020898"/>
    <lineage>
        <taxon>Bacteria</taxon>
        <taxon>Pseudomonadati</taxon>
        <taxon>Nitrospirota</taxon>
        <taxon>Nitrospiria</taxon>
        <taxon>Nitrospirales</taxon>
        <taxon>Nitrospiraceae</taxon>
        <taxon>Candidatus Nitronereus</taxon>
    </lineage>
</organism>
<dbReference type="RefSeq" id="WP_313831078.1">
    <property type="nucleotide sequence ID" value="NZ_JAQOUE010000001.1"/>
</dbReference>
<keyword evidence="6 8" id="KW-1133">Transmembrane helix</keyword>
<reference evidence="9 10" key="1">
    <citation type="journal article" date="2023" name="ISME J.">
        <title>Cultivation and genomic characterization of novel and ubiquitous marine nitrite-oxidizing bacteria from the Nitrospirales.</title>
        <authorList>
            <person name="Mueller A.J."/>
            <person name="Daebeler A."/>
            <person name="Herbold C.W."/>
            <person name="Kirkegaard R.H."/>
            <person name="Daims H."/>
        </authorList>
    </citation>
    <scope>NUCLEOTIDE SEQUENCE [LARGE SCALE GENOMIC DNA]</scope>
    <source>
        <strain evidence="9 10">EB</strain>
    </source>
</reference>
<evidence type="ECO:0000256" key="4">
    <source>
        <dbReference type="ARBA" id="ARBA00022475"/>
    </source>
</evidence>
<dbReference type="Gene3D" id="3.30.70.1440">
    <property type="entry name" value="Multidrug efflux transporter AcrB pore domain"/>
    <property type="match status" value="1"/>
</dbReference>
<name>A0ABU3K2T0_9BACT</name>
<feature type="transmembrane region" description="Helical" evidence="8">
    <location>
        <begin position="442"/>
        <end position="459"/>
    </location>
</feature>
<proteinExistence type="inferred from homology"/>
<evidence type="ECO:0000256" key="7">
    <source>
        <dbReference type="ARBA" id="ARBA00023136"/>
    </source>
</evidence>
<dbReference type="Gene3D" id="1.20.1640.10">
    <property type="entry name" value="Multidrug efflux transporter AcrB transmembrane domain"/>
    <property type="match status" value="2"/>
</dbReference>
<dbReference type="InterPro" id="IPR027463">
    <property type="entry name" value="AcrB_DN_DC_subdom"/>
</dbReference>